<organism evidence="1 2">
    <name type="scientific">Rudanella paleaurantiibacter</name>
    <dbReference type="NCBI Taxonomy" id="2614655"/>
    <lineage>
        <taxon>Bacteria</taxon>
        <taxon>Pseudomonadati</taxon>
        <taxon>Bacteroidota</taxon>
        <taxon>Cytophagia</taxon>
        <taxon>Cytophagales</taxon>
        <taxon>Cytophagaceae</taxon>
        <taxon>Rudanella</taxon>
    </lineage>
</organism>
<accession>A0A7J5U2N1</accession>
<gene>
    <name evidence="1" type="ORF">F5984_06945</name>
</gene>
<name>A0A7J5U2N1_9BACT</name>
<comment type="caution">
    <text evidence="1">The sequence shown here is derived from an EMBL/GenBank/DDBJ whole genome shotgun (WGS) entry which is preliminary data.</text>
</comment>
<dbReference type="InterPro" id="IPR014917">
    <property type="entry name" value="DUF1800"/>
</dbReference>
<dbReference type="RefSeq" id="WP_152123528.1">
    <property type="nucleotide sequence ID" value="NZ_WELI01000002.1"/>
</dbReference>
<dbReference type="AlphaFoldDB" id="A0A7J5U2N1"/>
<dbReference type="Proteomes" id="UP000488299">
    <property type="component" value="Unassembled WGS sequence"/>
</dbReference>
<keyword evidence="2" id="KW-1185">Reference proteome</keyword>
<evidence type="ECO:0000313" key="1">
    <source>
        <dbReference type="EMBL" id="KAB7731950.1"/>
    </source>
</evidence>
<dbReference type="Pfam" id="PF08811">
    <property type="entry name" value="DUF1800"/>
    <property type="match status" value="1"/>
</dbReference>
<reference evidence="1 2" key="1">
    <citation type="submission" date="2019-10" db="EMBL/GenBank/DDBJ databases">
        <title>Rudanella paleaurantiibacter sp. nov., isolated from sludge.</title>
        <authorList>
            <person name="Xu S.Q."/>
        </authorList>
    </citation>
    <scope>NUCLEOTIDE SEQUENCE [LARGE SCALE GENOMIC DNA]</scope>
    <source>
        <strain evidence="1 2">HX-22-17</strain>
    </source>
</reference>
<sequence>MEQIHAPQRQAVAQMRHLFNRAAFGATPAELDAAARMPLRRVVRKLIDDSQKVEPLEVVAREEYDSKKQLKGLLRNGMLDRDALRTRIRENAELVRDLNVQWLDRMVADKGALREKMALFWHGHFAVRAQGRNALVMQDYANVIRQHALGSFGDLLMAVSKTPAMLQFLNNQQNRKNAPNENFARELMELFTLGRGSSAGVNYTEHDIKEAARAFTGWQFTLEGQFVFRERVHDDGPKTIFGKTGAFKGEDVIGMLLERRETARFVVDKLYRYFVNETPDPARVTDLAEQFYRSGYQIANLMETIFSASWFYDKANLGAQIKSPVELLAGMRHTLGVTFDAPQPQVFVQRTLGQILFYPPNVAGWPGGRNWIDSSSLLFRMKLPDYVLRAAEVNVRSKDEADVNATLLARKGANQFATKVDWAGFEKPFARVAEADLPDALATYLLPLPLRPEQRDLLLKQLKPGQDTSEKLKTLTAAIMALPEYQLS</sequence>
<protein>
    <submittedName>
        <fullName evidence="1">DUF1800 family protein</fullName>
    </submittedName>
</protein>
<evidence type="ECO:0000313" key="2">
    <source>
        <dbReference type="Proteomes" id="UP000488299"/>
    </source>
</evidence>
<dbReference type="EMBL" id="WELI01000002">
    <property type="protein sequence ID" value="KAB7731950.1"/>
    <property type="molecule type" value="Genomic_DNA"/>
</dbReference>
<proteinExistence type="predicted"/>